<organism evidence="2 3">
    <name type="scientific">Brevibacterium pityocampae</name>
    <dbReference type="NCBI Taxonomy" id="506594"/>
    <lineage>
        <taxon>Bacteria</taxon>
        <taxon>Bacillati</taxon>
        <taxon>Actinomycetota</taxon>
        <taxon>Actinomycetes</taxon>
        <taxon>Micrococcales</taxon>
        <taxon>Brevibacteriaceae</taxon>
        <taxon>Brevibacterium</taxon>
    </lineage>
</organism>
<accession>A0ABP8J4F3</accession>
<dbReference type="RefSeq" id="WP_137318864.1">
    <property type="nucleotide sequence ID" value="NZ_BAABGL010000002.1"/>
</dbReference>
<evidence type="ECO:0000313" key="3">
    <source>
        <dbReference type="Proteomes" id="UP001500642"/>
    </source>
</evidence>
<proteinExistence type="predicted"/>
<gene>
    <name evidence="2" type="ORF">GCM10023167_05360</name>
</gene>
<feature type="transmembrane region" description="Helical" evidence="1">
    <location>
        <begin position="6"/>
        <end position="27"/>
    </location>
</feature>
<evidence type="ECO:0000256" key="1">
    <source>
        <dbReference type="SAM" id="Phobius"/>
    </source>
</evidence>
<dbReference type="Pfam" id="PF10724">
    <property type="entry name" value="DUF2516"/>
    <property type="match status" value="1"/>
</dbReference>
<evidence type="ECO:0000313" key="2">
    <source>
        <dbReference type="EMBL" id="GAA4384518.1"/>
    </source>
</evidence>
<reference evidence="3" key="1">
    <citation type="journal article" date="2019" name="Int. J. Syst. Evol. Microbiol.">
        <title>The Global Catalogue of Microorganisms (GCM) 10K type strain sequencing project: providing services to taxonomists for standard genome sequencing and annotation.</title>
        <authorList>
            <consortium name="The Broad Institute Genomics Platform"/>
            <consortium name="The Broad Institute Genome Sequencing Center for Infectious Disease"/>
            <person name="Wu L."/>
            <person name="Ma J."/>
        </authorList>
    </citation>
    <scope>NUCLEOTIDE SEQUENCE [LARGE SCALE GENOMIC DNA]</scope>
    <source>
        <strain evidence="3">JCM 17808</strain>
    </source>
</reference>
<protein>
    <recommendedName>
        <fullName evidence="4">DUF2516 domain-containing protein</fullName>
    </recommendedName>
</protein>
<comment type="caution">
    <text evidence="2">The sequence shown here is derived from an EMBL/GenBank/DDBJ whole genome shotgun (WGS) entry which is preliminary data.</text>
</comment>
<dbReference type="EMBL" id="BAABGL010000002">
    <property type="protein sequence ID" value="GAA4384518.1"/>
    <property type="molecule type" value="Genomic_DNA"/>
</dbReference>
<dbReference type="InterPro" id="IPR019662">
    <property type="entry name" value="DUF2516"/>
</dbReference>
<feature type="transmembrane region" description="Helical" evidence="1">
    <location>
        <begin position="70"/>
        <end position="87"/>
    </location>
</feature>
<keyword evidence="1" id="KW-0472">Membrane</keyword>
<dbReference type="Proteomes" id="UP001500642">
    <property type="component" value="Unassembled WGS sequence"/>
</dbReference>
<keyword evidence="3" id="KW-1185">Reference proteome</keyword>
<keyword evidence="1" id="KW-0812">Transmembrane</keyword>
<name>A0ABP8J4F3_9MICO</name>
<keyword evidence="1" id="KW-1133">Transmembrane helix</keyword>
<feature type="transmembrane region" description="Helical" evidence="1">
    <location>
        <begin position="47"/>
        <end position="64"/>
    </location>
</feature>
<sequence>MSALASIQGLVFLLLTVAAFIVELVAFIDSLRYRDEVYRAADKRSKTFWTVILGISAVVGFLAMPPLQAMPIFISLLGFVAAAVYFADVRKGLRAVDPRFRNR</sequence>
<evidence type="ECO:0008006" key="4">
    <source>
        <dbReference type="Google" id="ProtNLM"/>
    </source>
</evidence>